<keyword evidence="5" id="KW-1185">Reference proteome</keyword>
<dbReference type="Gene3D" id="1.25.40.420">
    <property type="match status" value="1"/>
</dbReference>
<dbReference type="PANTHER" id="PTHR46287:SF11">
    <property type="entry name" value="BTB_POZ AND TAZ DOMAIN-CONTAINING PROTEIN 4"/>
    <property type="match status" value="1"/>
</dbReference>
<keyword evidence="2" id="KW-0479">Metal-binding</keyword>
<evidence type="ECO:0000259" key="3">
    <source>
        <dbReference type="Pfam" id="PF00651"/>
    </source>
</evidence>
<dbReference type="GO" id="GO:0009751">
    <property type="term" value="P:response to salicylic acid"/>
    <property type="evidence" value="ECO:0007669"/>
    <property type="project" value="UniProtKB-ARBA"/>
</dbReference>
<dbReference type="GO" id="GO:0009725">
    <property type="term" value="P:response to hormone"/>
    <property type="evidence" value="ECO:0007669"/>
    <property type="project" value="UniProtKB-ARBA"/>
</dbReference>
<sequence length="159" mass="18235">MASPVLRSMLNLKESKVHSCSGHRKAISIRGVPSEAVQIFIRFLYSSCYEEDKMQEHAVSVLVLSHAYAIPHLKRECEWQLVEQGLITRENVLDIFQLALLYDAPRLSLFCHRFVLKHFKAISGTDGWEAMKQSHPILDKQILKSVIDEDIVSRIVKSF</sequence>
<organism evidence="4 5">
    <name type="scientific">Anisodus tanguticus</name>
    <dbReference type="NCBI Taxonomy" id="243964"/>
    <lineage>
        <taxon>Eukaryota</taxon>
        <taxon>Viridiplantae</taxon>
        <taxon>Streptophyta</taxon>
        <taxon>Embryophyta</taxon>
        <taxon>Tracheophyta</taxon>
        <taxon>Spermatophyta</taxon>
        <taxon>Magnoliopsida</taxon>
        <taxon>eudicotyledons</taxon>
        <taxon>Gunneridae</taxon>
        <taxon>Pentapetalae</taxon>
        <taxon>asterids</taxon>
        <taxon>lamiids</taxon>
        <taxon>Solanales</taxon>
        <taxon>Solanaceae</taxon>
        <taxon>Solanoideae</taxon>
        <taxon>Hyoscyameae</taxon>
        <taxon>Anisodus</taxon>
    </lineage>
</organism>
<dbReference type="EMBL" id="JAVYJV010000018">
    <property type="protein sequence ID" value="KAK4347896.1"/>
    <property type="molecule type" value="Genomic_DNA"/>
</dbReference>
<dbReference type="PANTHER" id="PTHR46287">
    <property type="entry name" value="BTB/POZ AND TAZ DOMAIN-CONTAINING PROTEIN 3-RELATED"/>
    <property type="match status" value="1"/>
</dbReference>
<evidence type="ECO:0000256" key="1">
    <source>
        <dbReference type="ARBA" id="ARBA00004906"/>
    </source>
</evidence>
<protein>
    <recommendedName>
        <fullName evidence="3">BTB domain-containing protein</fullName>
    </recommendedName>
</protein>
<name>A0AAE1R9R7_9SOLA</name>
<reference evidence="4" key="1">
    <citation type="submission" date="2023-12" db="EMBL/GenBank/DDBJ databases">
        <title>Genome assembly of Anisodus tanguticus.</title>
        <authorList>
            <person name="Wang Y.-J."/>
        </authorList>
    </citation>
    <scope>NUCLEOTIDE SEQUENCE</scope>
    <source>
        <strain evidence="4">KB-2021</strain>
        <tissue evidence="4">Leaf</tissue>
    </source>
</reference>
<evidence type="ECO:0000313" key="5">
    <source>
        <dbReference type="Proteomes" id="UP001291623"/>
    </source>
</evidence>
<evidence type="ECO:0000313" key="4">
    <source>
        <dbReference type="EMBL" id="KAK4347896.1"/>
    </source>
</evidence>
<dbReference type="Gene3D" id="3.30.710.10">
    <property type="entry name" value="Potassium Channel Kv1.1, Chain A"/>
    <property type="match status" value="1"/>
</dbReference>
<dbReference type="GO" id="GO:0005516">
    <property type="term" value="F:calmodulin binding"/>
    <property type="evidence" value="ECO:0007669"/>
    <property type="project" value="UniProtKB-ARBA"/>
</dbReference>
<dbReference type="InterPro" id="IPR044513">
    <property type="entry name" value="BT1/2/3/4/5"/>
</dbReference>
<dbReference type="GO" id="GO:0046872">
    <property type="term" value="F:metal ion binding"/>
    <property type="evidence" value="ECO:0007669"/>
    <property type="project" value="UniProtKB-KW"/>
</dbReference>
<accession>A0AAE1R9R7</accession>
<feature type="domain" description="BTB" evidence="3">
    <location>
        <begin position="1"/>
        <end position="83"/>
    </location>
</feature>
<comment type="caution">
    <text evidence="4">The sequence shown here is derived from an EMBL/GenBank/DDBJ whole genome shotgun (WGS) entry which is preliminary data.</text>
</comment>
<proteinExistence type="predicted"/>
<dbReference type="CDD" id="cd14733">
    <property type="entry name" value="BACK"/>
    <property type="match status" value="1"/>
</dbReference>
<comment type="pathway">
    <text evidence="1">Protein modification; protein ubiquitination.</text>
</comment>
<dbReference type="InterPro" id="IPR011333">
    <property type="entry name" value="SKP1/BTB/POZ_sf"/>
</dbReference>
<dbReference type="SUPFAM" id="SSF54695">
    <property type="entry name" value="POZ domain"/>
    <property type="match status" value="1"/>
</dbReference>
<dbReference type="Pfam" id="PF00651">
    <property type="entry name" value="BTB"/>
    <property type="match status" value="1"/>
</dbReference>
<gene>
    <name evidence="4" type="ORF">RND71_034235</name>
</gene>
<dbReference type="AlphaFoldDB" id="A0AAE1R9R7"/>
<dbReference type="Proteomes" id="UP001291623">
    <property type="component" value="Unassembled WGS sequence"/>
</dbReference>
<dbReference type="GO" id="GO:0042542">
    <property type="term" value="P:response to hydrogen peroxide"/>
    <property type="evidence" value="ECO:0007669"/>
    <property type="project" value="UniProtKB-ARBA"/>
</dbReference>
<dbReference type="FunFam" id="1.25.40.420:FF:000012">
    <property type="entry name" value="BTB/POZ and TAZ domain-containing protein 2"/>
    <property type="match status" value="1"/>
</dbReference>
<evidence type="ECO:0000256" key="2">
    <source>
        <dbReference type="ARBA" id="ARBA00022723"/>
    </source>
</evidence>
<dbReference type="GO" id="GO:0006355">
    <property type="term" value="P:regulation of DNA-templated transcription"/>
    <property type="evidence" value="ECO:0007669"/>
    <property type="project" value="UniProtKB-ARBA"/>
</dbReference>
<dbReference type="InterPro" id="IPR000210">
    <property type="entry name" value="BTB/POZ_dom"/>
</dbReference>